<dbReference type="Proteomes" id="UP000607653">
    <property type="component" value="Unassembled WGS sequence"/>
</dbReference>
<comment type="caution">
    <text evidence="1">The sequence shown here is derived from an EMBL/GenBank/DDBJ whole genome shotgun (WGS) entry which is preliminary data.</text>
</comment>
<name>A0A822Z307_NELNU</name>
<protein>
    <recommendedName>
        <fullName evidence="3">Chromo domain-containing protein</fullName>
    </recommendedName>
</protein>
<proteinExistence type="predicted"/>
<gene>
    <name evidence="1" type="ORF">HUJ06_013215</name>
</gene>
<dbReference type="Gene3D" id="2.40.50.40">
    <property type="match status" value="1"/>
</dbReference>
<dbReference type="SUPFAM" id="SSF54160">
    <property type="entry name" value="Chromo domain-like"/>
    <property type="match status" value="1"/>
</dbReference>
<evidence type="ECO:0008006" key="3">
    <source>
        <dbReference type="Google" id="ProtNLM"/>
    </source>
</evidence>
<evidence type="ECO:0000313" key="2">
    <source>
        <dbReference type="Proteomes" id="UP000607653"/>
    </source>
</evidence>
<dbReference type="InterPro" id="IPR016197">
    <property type="entry name" value="Chromo-like_dom_sf"/>
</dbReference>
<reference evidence="1 2" key="1">
    <citation type="journal article" date="2020" name="Mol. Biol. Evol.">
        <title>Distinct Expression and Methylation Patterns for Genes with Different Fates following a Single Whole-Genome Duplication in Flowering Plants.</title>
        <authorList>
            <person name="Shi T."/>
            <person name="Rahmani R.S."/>
            <person name="Gugger P.F."/>
            <person name="Wang M."/>
            <person name="Li H."/>
            <person name="Zhang Y."/>
            <person name="Li Z."/>
            <person name="Wang Q."/>
            <person name="Van de Peer Y."/>
            <person name="Marchal K."/>
            <person name="Chen J."/>
        </authorList>
    </citation>
    <scope>NUCLEOTIDE SEQUENCE [LARGE SCALE GENOMIC DNA]</scope>
    <source>
        <tissue evidence="1">Leaf</tissue>
    </source>
</reference>
<organism evidence="1 2">
    <name type="scientific">Nelumbo nucifera</name>
    <name type="common">Sacred lotus</name>
    <dbReference type="NCBI Taxonomy" id="4432"/>
    <lineage>
        <taxon>Eukaryota</taxon>
        <taxon>Viridiplantae</taxon>
        <taxon>Streptophyta</taxon>
        <taxon>Embryophyta</taxon>
        <taxon>Tracheophyta</taxon>
        <taxon>Spermatophyta</taxon>
        <taxon>Magnoliopsida</taxon>
        <taxon>Proteales</taxon>
        <taxon>Nelumbonaceae</taxon>
        <taxon>Nelumbo</taxon>
    </lineage>
</organism>
<dbReference type="AlphaFoldDB" id="A0A822Z307"/>
<evidence type="ECO:0000313" key="1">
    <source>
        <dbReference type="EMBL" id="DAD38893.1"/>
    </source>
</evidence>
<keyword evidence="2" id="KW-1185">Reference proteome</keyword>
<dbReference type="EMBL" id="DUZY01000005">
    <property type="protein sequence ID" value="DAD38893.1"/>
    <property type="molecule type" value="Genomic_DNA"/>
</dbReference>
<sequence>MQLVAGCKRKELKFKATLKPAFGVHQVVHVELPATWEKDGSLIPKPQAVLDRRVPKRKWEILVHWQRLAIAEAYWETEDEFKLRFSDFVLEDKDTTQGEAIIMCRAPVSCMQATVRRMKQRARWTRLYAQWTMGKDCL</sequence>
<accession>A0A822Z307</accession>